<evidence type="ECO:0000256" key="2">
    <source>
        <dbReference type="ARBA" id="ARBA00022723"/>
    </source>
</evidence>
<evidence type="ECO:0000256" key="1">
    <source>
        <dbReference type="ARBA" id="ARBA00004123"/>
    </source>
</evidence>
<keyword evidence="3" id="KW-0805">Transcription regulation</keyword>
<evidence type="ECO:0000256" key="8">
    <source>
        <dbReference type="SAM" id="MobiDB-lite"/>
    </source>
</evidence>
<dbReference type="SUPFAM" id="SSF57701">
    <property type="entry name" value="Zn2/Cys6 DNA-binding domain"/>
    <property type="match status" value="1"/>
</dbReference>
<dbReference type="Pfam" id="PF00172">
    <property type="entry name" value="Zn_clus"/>
    <property type="match status" value="1"/>
</dbReference>
<keyword evidence="2" id="KW-0479">Metal-binding</keyword>
<dbReference type="PROSITE" id="PS00463">
    <property type="entry name" value="ZN2_CY6_FUNGAL_1"/>
    <property type="match status" value="1"/>
</dbReference>
<dbReference type="GO" id="GO:0009893">
    <property type="term" value="P:positive regulation of metabolic process"/>
    <property type="evidence" value="ECO:0007669"/>
    <property type="project" value="UniProtKB-ARBA"/>
</dbReference>
<feature type="coiled-coil region" evidence="7">
    <location>
        <begin position="400"/>
        <end position="427"/>
    </location>
</feature>
<dbReference type="GO" id="GO:0005634">
    <property type="term" value="C:nucleus"/>
    <property type="evidence" value="ECO:0007669"/>
    <property type="project" value="UniProtKB-SubCell"/>
</dbReference>
<evidence type="ECO:0000256" key="7">
    <source>
        <dbReference type="SAM" id="Coils"/>
    </source>
</evidence>
<dbReference type="Proteomes" id="UP000248817">
    <property type="component" value="Unassembled WGS sequence"/>
</dbReference>
<evidence type="ECO:0000313" key="11">
    <source>
        <dbReference type="Proteomes" id="UP000248817"/>
    </source>
</evidence>
<accession>A0A2V5JHZ1</accession>
<feature type="region of interest" description="Disordered" evidence="8">
    <location>
        <begin position="784"/>
        <end position="844"/>
    </location>
</feature>
<feature type="compositionally biased region" description="Basic and acidic residues" evidence="8">
    <location>
        <begin position="806"/>
        <end position="821"/>
    </location>
</feature>
<dbReference type="PROSITE" id="PS50048">
    <property type="entry name" value="ZN2_CY6_FUNGAL_2"/>
    <property type="match status" value="1"/>
</dbReference>
<evidence type="ECO:0000256" key="4">
    <source>
        <dbReference type="ARBA" id="ARBA00023125"/>
    </source>
</evidence>
<dbReference type="CDD" id="cd12148">
    <property type="entry name" value="fungal_TF_MHR"/>
    <property type="match status" value="1"/>
</dbReference>
<organism evidence="10 11">
    <name type="scientific">Aspergillus indologenus CBS 114.80</name>
    <dbReference type="NCBI Taxonomy" id="1450541"/>
    <lineage>
        <taxon>Eukaryota</taxon>
        <taxon>Fungi</taxon>
        <taxon>Dikarya</taxon>
        <taxon>Ascomycota</taxon>
        <taxon>Pezizomycotina</taxon>
        <taxon>Eurotiomycetes</taxon>
        <taxon>Eurotiomycetidae</taxon>
        <taxon>Eurotiales</taxon>
        <taxon>Aspergillaceae</taxon>
        <taxon>Aspergillus</taxon>
        <taxon>Aspergillus subgen. Circumdati</taxon>
    </lineage>
</organism>
<name>A0A2V5JHZ1_9EURO</name>
<reference evidence="10 11" key="1">
    <citation type="submission" date="2018-02" db="EMBL/GenBank/DDBJ databases">
        <title>The genomes of Aspergillus section Nigri reveals drivers in fungal speciation.</title>
        <authorList>
            <consortium name="DOE Joint Genome Institute"/>
            <person name="Vesth T.C."/>
            <person name="Nybo J."/>
            <person name="Theobald S."/>
            <person name="Brandl J."/>
            <person name="Frisvad J.C."/>
            <person name="Nielsen K.F."/>
            <person name="Lyhne E.K."/>
            <person name="Kogle M.E."/>
            <person name="Kuo A."/>
            <person name="Riley R."/>
            <person name="Clum A."/>
            <person name="Nolan M."/>
            <person name="Lipzen A."/>
            <person name="Salamov A."/>
            <person name="Henrissat B."/>
            <person name="Wiebenga A."/>
            <person name="De vries R.P."/>
            <person name="Grigoriev I.V."/>
            <person name="Mortensen U.H."/>
            <person name="Andersen M.R."/>
            <person name="Baker S.E."/>
        </authorList>
    </citation>
    <scope>NUCLEOTIDE SEQUENCE [LARGE SCALE GENOMIC DNA]</scope>
    <source>
        <strain evidence="10 11">CBS 114.80</strain>
    </source>
</reference>
<protein>
    <recommendedName>
        <fullName evidence="9">Zn(2)-C6 fungal-type domain-containing protein</fullName>
    </recommendedName>
</protein>
<keyword evidence="5" id="KW-0804">Transcription</keyword>
<dbReference type="GO" id="GO:0000981">
    <property type="term" value="F:DNA-binding transcription factor activity, RNA polymerase II-specific"/>
    <property type="evidence" value="ECO:0007669"/>
    <property type="project" value="InterPro"/>
</dbReference>
<dbReference type="InterPro" id="IPR001138">
    <property type="entry name" value="Zn2Cys6_DnaBD"/>
</dbReference>
<dbReference type="CDD" id="cd00067">
    <property type="entry name" value="GAL4"/>
    <property type="match status" value="1"/>
</dbReference>
<evidence type="ECO:0000256" key="6">
    <source>
        <dbReference type="ARBA" id="ARBA00023242"/>
    </source>
</evidence>
<keyword evidence="7" id="KW-0175">Coiled coil</keyword>
<gene>
    <name evidence="10" type="ORF">BP00DRAFT_483557</name>
</gene>
<keyword evidence="11" id="KW-1185">Reference proteome</keyword>
<dbReference type="PANTHER" id="PTHR47338">
    <property type="entry name" value="ZN(II)2CYS6 TRANSCRIPTION FACTOR (EUROFUNG)-RELATED"/>
    <property type="match status" value="1"/>
</dbReference>
<keyword evidence="6" id="KW-0539">Nucleus</keyword>
<feature type="domain" description="Zn(2)-C6 fungal-type" evidence="9">
    <location>
        <begin position="10"/>
        <end position="39"/>
    </location>
</feature>
<dbReference type="PANTHER" id="PTHR47338:SF5">
    <property type="entry name" value="ZN(II)2CYS6 TRANSCRIPTION FACTOR (EUROFUNG)"/>
    <property type="match status" value="1"/>
</dbReference>
<evidence type="ECO:0000259" key="9">
    <source>
        <dbReference type="PROSITE" id="PS50048"/>
    </source>
</evidence>
<proteinExistence type="predicted"/>
<dbReference type="GO" id="GO:0008270">
    <property type="term" value="F:zinc ion binding"/>
    <property type="evidence" value="ECO:0007669"/>
    <property type="project" value="InterPro"/>
</dbReference>
<dbReference type="InterPro" id="IPR036864">
    <property type="entry name" value="Zn2-C6_fun-type_DNA-bd_sf"/>
</dbReference>
<dbReference type="InterPro" id="IPR050815">
    <property type="entry name" value="TF_fung"/>
</dbReference>
<evidence type="ECO:0000313" key="10">
    <source>
        <dbReference type="EMBL" id="PYI36376.1"/>
    </source>
</evidence>
<evidence type="ECO:0000256" key="3">
    <source>
        <dbReference type="ARBA" id="ARBA00023015"/>
    </source>
</evidence>
<dbReference type="Gene3D" id="4.10.240.10">
    <property type="entry name" value="Zn(2)-C6 fungal-type DNA-binding domain"/>
    <property type="match status" value="1"/>
</dbReference>
<comment type="subcellular location">
    <subcellularLocation>
        <location evidence="1">Nucleus</location>
    </subcellularLocation>
</comment>
<keyword evidence="4" id="KW-0238">DNA-binding</keyword>
<dbReference type="EMBL" id="KZ825465">
    <property type="protein sequence ID" value="PYI36376.1"/>
    <property type="molecule type" value="Genomic_DNA"/>
</dbReference>
<sequence>MVKKAELRRSCAFCRARKIACSGERICTACRDRSIECVYGLEGAKGRPRLMRNSSGIPPAATTAAAAAAASPAPTAAAAAAASPASTAAAATTSLVAELDLMFRENFSDDDSTTPAPSNLFQDRVATFNRRLMAGRASSPQRSATTPTGSISYPGFLALVMQELIETVAVKFSNLGCHPFFGPGESFYHASMLQDTTRAMFDSPPAASADLDIWDEYNPHLISQYLEVWFSSHPLSILISKSLLLRDLRSQTANRVLLAILLADAHHFAEESAKGDRLVRWAIAQLPSIPAGRGDLTTAQSLLLLGWYHACRGHSRRALCYVGYAGRIITTLKCQLSESSLAGQTHINGVDHGAVEAELIHNICWVMLALTLWAYIQMDMPLVDLLPARLMQVLPASSEAESTLLQLDRATENLSTLKSQVSSLQSVWLLAHVTSLSARLYAVYPRPQCGSPPVPQPWQEAILHRLDRLLHQGRSLAQVCAGAREALRDVVATVQHESGDSCGGPILLVFYQAVALHLLFPRKEMGHDAPQVLVLSDSLSEGLTAFMHDLQQLFPAIQALSRHHLGHAASTESASLHFYILGLDAVSRALMYILTLWDRATTVEQQLWRDSLPRLLEGGRLLQELFDHDTLLKDCRWRAVERQLQTACSRIEGVISGFRDQSSHRLSFGLDLPVQQPSAASNPATELLSLSSSSSLVPVSHDPDFDWLDVQDVTSPQPTASDLRDFGLAVWANPTPLLSFNPLGLLPGVTEPSSLVQPQNFMPLDSYSDDAILNPVPQSVGVLPAPASVSLPDIGLDGRQSQRKRSSNDRSSAEVDARAEEGDASGMSPAEEPKPKRVKGVAFT</sequence>
<dbReference type="GO" id="GO:0003677">
    <property type="term" value="F:DNA binding"/>
    <property type="evidence" value="ECO:0007669"/>
    <property type="project" value="UniProtKB-KW"/>
</dbReference>
<evidence type="ECO:0000256" key="5">
    <source>
        <dbReference type="ARBA" id="ARBA00023163"/>
    </source>
</evidence>
<dbReference type="SMART" id="SM00066">
    <property type="entry name" value="GAL4"/>
    <property type="match status" value="1"/>
</dbReference>
<dbReference type="AlphaFoldDB" id="A0A2V5JHZ1"/>